<organism evidence="2 3">
    <name type="scientific">Candidatus Allofournierella pullistercoris</name>
    <dbReference type="NCBI Taxonomy" id="2838597"/>
    <lineage>
        <taxon>Bacteria</taxon>
        <taxon>Bacillati</taxon>
        <taxon>Bacillota</taxon>
        <taxon>Clostridia</taxon>
        <taxon>Eubacteriales</taxon>
        <taxon>Oscillospiraceae</taxon>
        <taxon>Allofournierella</taxon>
    </lineage>
</organism>
<dbReference type="InterPro" id="IPR001173">
    <property type="entry name" value="Glyco_trans_2-like"/>
</dbReference>
<feature type="domain" description="Glycosyltransferase 2-like" evidence="1">
    <location>
        <begin position="7"/>
        <end position="33"/>
    </location>
</feature>
<proteinExistence type="predicted"/>
<dbReference type="InterPro" id="IPR029044">
    <property type="entry name" value="Nucleotide-diphossugar_trans"/>
</dbReference>
<dbReference type="EMBL" id="JAHLFP010000019">
    <property type="protein sequence ID" value="MBU3805787.1"/>
    <property type="molecule type" value="Genomic_DNA"/>
</dbReference>
<dbReference type="Gene3D" id="3.90.550.10">
    <property type="entry name" value="Spore Coat Polysaccharide Biosynthesis Protein SpsA, Chain A"/>
    <property type="match status" value="1"/>
</dbReference>
<gene>
    <name evidence="2" type="ORF">H9882_02705</name>
</gene>
<protein>
    <submittedName>
        <fullName evidence="2">Glycosyltransferase</fullName>
    </submittedName>
</protein>
<evidence type="ECO:0000313" key="2">
    <source>
        <dbReference type="EMBL" id="MBU3805787.1"/>
    </source>
</evidence>
<feature type="non-terminal residue" evidence="2">
    <location>
        <position position="33"/>
    </location>
</feature>
<sequence>MEAKEISVIIPVYGAEDYLDECLESVVGQTYKN</sequence>
<accession>A0A948T1S8</accession>
<dbReference type="SUPFAM" id="SSF53448">
    <property type="entry name" value="Nucleotide-diphospho-sugar transferases"/>
    <property type="match status" value="1"/>
</dbReference>
<dbReference type="Pfam" id="PF00535">
    <property type="entry name" value="Glycos_transf_2"/>
    <property type="match status" value="1"/>
</dbReference>
<comment type="caution">
    <text evidence="2">The sequence shown here is derived from an EMBL/GenBank/DDBJ whole genome shotgun (WGS) entry which is preliminary data.</text>
</comment>
<evidence type="ECO:0000259" key="1">
    <source>
        <dbReference type="Pfam" id="PF00535"/>
    </source>
</evidence>
<dbReference type="Proteomes" id="UP000713596">
    <property type="component" value="Unassembled WGS sequence"/>
</dbReference>
<dbReference type="AlphaFoldDB" id="A0A948T1S8"/>
<dbReference type="CDD" id="cd00761">
    <property type="entry name" value="Glyco_tranf_GTA_type"/>
    <property type="match status" value="1"/>
</dbReference>
<reference evidence="2" key="2">
    <citation type="submission" date="2021-04" db="EMBL/GenBank/DDBJ databases">
        <authorList>
            <person name="Gilroy R."/>
        </authorList>
    </citation>
    <scope>NUCLEOTIDE SEQUENCE</scope>
    <source>
        <strain evidence="2">B5_2728</strain>
    </source>
</reference>
<reference evidence="2" key="1">
    <citation type="journal article" date="2021" name="PeerJ">
        <title>Extensive microbial diversity within the chicken gut microbiome revealed by metagenomics and culture.</title>
        <authorList>
            <person name="Gilroy R."/>
            <person name="Ravi A."/>
            <person name="Getino M."/>
            <person name="Pursley I."/>
            <person name="Horton D.L."/>
            <person name="Alikhan N.F."/>
            <person name="Baker D."/>
            <person name="Gharbi K."/>
            <person name="Hall N."/>
            <person name="Watson M."/>
            <person name="Adriaenssens E.M."/>
            <person name="Foster-Nyarko E."/>
            <person name="Jarju S."/>
            <person name="Secka A."/>
            <person name="Antonio M."/>
            <person name="Oren A."/>
            <person name="Chaudhuri R.R."/>
            <person name="La Ragione R."/>
            <person name="Hildebrand F."/>
            <person name="Pallen M.J."/>
        </authorList>
    </citation>
    <scope>NUCLEOTIDE SEQUENCE</scope>
    <source>
        <strain evidence="2">B5_2728</strain>
    </source>
</reference>
<name>A0A948T1S8_9FIRM</name>
<evidence type="ECO:0000313" key="3">
    <source>
        <dbReference type="Proteomes" id="UP000713596"/>
    </source>
</evidence>